<evidence type="ECO:0000313" key="3">
    <source>
        <dbReference type="Proteomes" id="UP000631535"/>
    </source>
</evidence>
<accession>A0ABQ2MI28</accession>
<feature type="compositionally biased region" description="Acidic residues" evidence="1">
    <location>
        <begin position="110"/>
        <end position="123"/>
    </location>
</feature>
<feature type="region of interest" description="Disordered" evidence="1">
    <location>
        <begin position="91"/>
        <end position="160"/>
    </location>
</feature>
<proteinExistence type="predicted"/>
<organism evidence="2 3">
    <name type="scientific">Streptomyces daqingensis</name>
    <dbReference type="NCBI Taxonomy" id="1472640"/>
    <lineage>
        <taxon>Bacteria</taxon>
        <taxon>Bacillati</taxon>
        <taxon>Actinomycetota</taxon>
        <taxon>Actinomycetes</taxon>
        <taxon>Kitasatosporales</taxon>
        <taxon>Streptomycetaceae</taxon>
        <taxon>Streptomyces</taxon>
    </lineage>
</organism>
<evidence type="ECO:0000313" key="2">
    <source>
        <dbReference type="EMBL" id="GGO52161.1"/>
    </source>
</evidence>
<protein>
    <recommendedName>
        <fullName evidence="4">DUF5709 domain-containing protein</fullName>
    </recommendedName>
</protein>
<evidence type="ECO:0008006" key="4">
    <source>
        <dbReference type="Google" id="ProtNLM"/>
    </source>
</evidence>
<keyword evidence="3" id="KW-1185">Reference proteome</keyword>
<sequence>MDADETPRTDPTGSGPHIRLHVDLVVEIADSHALTRSALARVEGDELMPDEEREHARETVAGDAGEAIAYLVDPFDLVRELPGVELAHASWGSEEVRQDGLGALPPFADFDGDLEDDPEDDADGGLRGDLDGEPEQDPGEARGIREAVDAAGYASGGRRG</sequence>
<feature type="compositionally biased region" description="Basic and acidic residues" evidence="1">
    <location>
        <begin position="139"/>
        <end position="148"/>
    </location>
</feature>
<reference evidence="3" key="1">
    <citation type="journal article" date="2019" name="Int. J. Syst. Evol. Microbiol.">
        <title>The Global Catalogue of Microorganisms (GCM) 10K type strain sequencing project: providing services to taxonomists for standard genome sequencing and annotation.</title>
        <authorList>
            <consortium name="The Broad Institute Genomics Platform"/>
            <consortium name="The Broad Institute Genome Sequencing Center for Infectious Disease"/>
            <person name="Wu L."/>
            <person name="Ma J."/>
        </authorList>
    </citation>
    <scope>NUCLEOTIDE SEQUENCE [LARGE SCALE GENOMIC DNA]</scope>
    <source>
        <strain evidence="3">CGMCC 4.7178</strain>
    </source>
</reference>
<dbReference type="Proteomes" id="UP000631535">
    <property type="component" value="Unassembled WGS sequence"/>
</dbReference>
<evidence type="ECO:0000256" key="1">
    <source>
        <dbReference type="SAM" id="MobiDB-lite"/>
    </source>
</evidence>
<comment type="caution">
    <text evidence="2">The sequence shown here is derived from an EMBL/GenBank/DDBJ whole genome shotgun (WGS) entry which is preliminary data.</text>
</comment>
<dbReference type="EMBL" id="BMMP01000011">
    <property type="protein sequence ID" value="GGO52161.1"/>
    <property type="molecule type" value="Genomic_DNA"/>
</dbReference>
<dbReference type="RefSeq" id="WP_229711971.1">
    <property type="nucleotide sequence ID" value="NZ_BMMP01000011.1"/>
</dbReference>
<gene>
    <name evidence="2" type="ORF">GCM10012287_35850</name>
</gene>
<name>A0ABQ2MI28_9ACTN</name>